<protein>
    <submittedName>
        <fullName evidence="2">Uncharacterized protein</fullName>
    </submittedName>
</protein>
<dbReference type="AlphaFoldDB" id="A0AAN9FQP1"/>
<evidence type="ECO:0000313" key="2">
    <source>
        <dbReference type="EMBL" id="KAK7279396.1"/>
    </source>
</evidence>
<keyword evidence="1" id="KW-0472">Membrane</keyword>
<gene>
    <name evidence="2" type="ORF">RJT34_24447</name>
</gene>
<keyword evidence="3" id="KW-1185">Reference proteome</keyword>
<evidence type="ECO:0000256" key="1">
    <source>
        <dbReference type="SAM" id="Phobius"/>
    </source>
</evidence>
<evidence type="ECO:0000313" key="3">
    <source>
        <dbReference type="Proteomes" id="UP001359559"/>
    </source>
</evidence>
<keyword evidence="1" id="KW-1133">Transmembrane helix</keyword>
<accession>A0AAN9FQP1</accession>
<sequence>MMSQLCNIINMLHTFVLHKHLNQNALFMPLLVSGINYLSAASFPLRFLKTHIIETMPKTSEIVKSQDAKKVIRVPARRGQIKVKIMSEFVKMVKEAGRAMCCKEKVAAMSEESHSSLPHDSTHA</sequence>
<proteinExistence type="predicted"/>
<keyword evidence="1" id="KW-0812">Transmembrane</keyword>
<comment type="caution">
    <text evidence="2">The sequence shown here is derived from an EMBL/GenBank/DDBJ whole genome shotgun (WGS) entry which is preliminary data.</text>
</comment>
<reference evidence="2 3" key="1">
    <citation type="submission" date="2024-01" db="EMBL/GenBank/DDBJ databases">
        <title>The genomes of 5 underutilized Papilionoideae crops provide insights into root nodulation and disease resistance.</title>
        <authorList>
            <person name="Yuan L."/>
        </authorList>
    </citation>
    <scope>NUCLEOTIDE SEQUENCE [LARGE SCALE GENOMIC DNA]</scope>
    <source>
        <strain evidence="2">LY-2023</strain>
        <tissue evidence="2">Leaf</tissue>
    </source>
</reference>
<dbReference type="Proteomes" id="UP001359559">
    <property type="component" value="Unassembled WGS sequence"/>
</dbReference>
<organism evidence="2 3">
    <name type="scientific">Clitoria ternatea</name>
    <name type="common">Butterfly pea</name>
    <dbReference type="NCBI Taxonomy" id="43366"/>
    <lineage>
        <taxon>Eukaryota</taxon>
        <taxon>Viridiplantae</taxon>
        <taxon>Streptophyta</taxon>
        <taxon>Embryophyta</taxon>
        <taxon>Tracheophyta</taxon>
        <taxon>Spermatophyta</taxon>
        <taxon>Magnoliopsida</taxon>
        <taxon>eudicotyledons</taxon>
        <taxon>Gunneridae</taxon>
        <taxon>Pentapetalae</taxon>
        <taxon>rosids</taxon>
        <taxon>fabids</taxon>
        <taxon>Fabales</taxon>
        <taxon>Fabaceae</taxon>
        <taxon>Papilionoideae</taxon>
        <taxon>50 kb inversion clade</taxon>
        <taxon>NPAAA clade</taxon>
        <taxon>indigoferoid/millettioid clade</taxon>
        <taxon>Phaseoleae</taxon>
        <taxon>Clitoria</taxon>
    </lineage>
</organism>
<name>A0AAN9FQP1_CLITE</name>
<feature type="transmembrane region" description="Helical" evidence="1">
    <location>
        <begin position="26"/>
        <end position="48"/>
    </location>
</feature>
<dbReference type="EMBL" id="JAYKXN010000006">
    <property type="protein sequence ID" value="KAK7279396.1"/>
    <property type="molecule type" value="Genomic_DNA"/>
</dbReference>